<keyword evidence="3" id="KW-1185">Reference proteome</keyword>
<feature type="signal peptide" evidence="1">
    <location>
        <begin position="1"/>
        <end position="17"/>
    </location>
</feature>
<organism evidence="2 3">
    <name type="scientific">Dothistroma septosporum (strain NZE10 / CBS 128990)</name>
    <name type="common">Red band needle blight fungus</name>
    <name type="synonym">Mycosphaerella pini</name>
    <dbReference type="NCBI Taxonomy" id="675120"/>
    <lineage>
        <taxon>Eukaryota</taxon>
        <taxon>Fungi</taxon>
        <taxon>Dikarya</taxon>
        <taxon>Ascomycota</taxon>
        <taxon>Pezizomycotina</taxon>
        <taxon>Dothideomycetes</taxon>
        <taxon>Dothideomycetidae</taxon>
        <taxon>Mycosphaerellales</taxon>
        <taxon>Mycosphaerellaceae</taxon>
        <taxon>Dothistroma</taxon>
    </lineage>
</organism>
<evidence type="ECO:0000256" key="1">
    <source>
        <dbReference type="SAM" id="SignalP"/>
    </source>
</evidence>
<proteinExistence type="predicted"/>
<dbReference type="Proteomes" id="UP000016933">
    <property type="component" value="Unassembled WGS sequence"/>
</dbReference>
<dbReference type="AlphaFoldDB" id="M2XGT4"/>
<feature type="chain" id="PRO_5004029231" evidence="1">
    <location>
        <begin position="18"/>
        <end position="146"/>
    </location>
</feature>
<protein>
    <submittedName>
        <fullName evidence="2">Uncharacterized protein</fullName>
    </submittedName>
</protein>
<accession>M2XGT4</accession>
<dbReference type="HOGENOM" id="CLU_1777382_0_0_1"/>
<dbReference type="EMBL" id="KB446546">
    <property type="protein sequence ID" value="EME38697.1"/>
    <property type="molecule type" value="Genomic_DNA"/>
</dbReference>
<reference evidence="2 3" key="2">
    <citation type="journal article" date="2012" name="PLoS Pathog.">
        <title>Diverse lifestyles and strategies of plant pathogenesis encoded in the genomes of eighteen Dothideomycetes fungi.</title>
        <authorList>
            <person name="Ohm R.A."/>
            <person name="Feau N."/>
            <person name="Henrissat B."/>
            <person name="Schoch C.L."/>
            <person name="Horwitz B.A."/>
            <person name="Barry K.W."/>
            <person name="Condon B.J."/>
            <person name="Copeland A.C."/>
            <person name="Dhillon B."/>
            <person name="Glaser F."/>
            <person name="Hesse C.N."/>
            <person name="Kosti I."/>
            <person name="LaButti K."/>
            <person name="Lindquist E.A."/>
            <person name="Lucas S."/>
            <person name="Salamov A.A."/>
            <person name="Bradshaw R.E."/>
            <person name="Ciuffetti L."/>
            <person name="Hamelin R.C."/>
            <person name="Kema G.H.J."/>
            <person name="Lawrence C."/>
            <person name="Scott J.A."/>
            <person name="Spatafora J.W."/>
            <person name="Turgeon B.G."/>
            <person name="de Wit P.J.G.M."/>
            <person name="Zhong S."/>
            <person name="Goodwin S.B."/>
            <person name="Grigoriev I.V."/>
        </authorList>
    </citation>
    <scope>NUCLEOTIDE SEQUENCE [LARGE SCALE GENOMIC DNA]</scope>
    <source>
        <strain evidence="3">NZE10 / CBS 128990</strain>
    </source>
</reference>
<evidence type="ECO:0000313" key="2">
    <source>
        <dbReference type="EMBL" id="EME38697.1"/>
    </source>
</evidence>
<name>M2XGT4_DOTSN</name>
<reference evidence="3" key="1">
    <citation type="journal article" date="2012" name="PLoS Genet.">
        <title>The genomes of the fungal plant pathogens Cladosporium fulvum and Dothistroma septosporum reveal adaptation to different hosts and lifestyles but also signatures of common ancestry.</title>
        <authorList>
            <person name="de Wit P.J.G.M."/>
            <person name="van der Burgt A."/>
            <person name="Oekmen B."/>
            <person name="Stergiopoulos I."/>
            <person name="Abd-Elsalam K.A."/>
            <person name="Aerts A.L."/>
            <person name="Bahkali A.H."/>
            <person name="Beenen H.G."/>
            <person name="Chettri P."/>
            <person name="Cox M.P."/>
            <person name="Datema E."/>
            <person name="de Vries R.P."/>
            <person name="Dhillon B."/>
            <person name="Ganley A.R."/>
            <person name="Griffiths S.A."/>
            <person name="Guo Y."/>
            <person name="Hamelin R.C."/>
            <person name="Henrissat B."/>
            <person name="Kabir M.S."/>
            <person name="Jashni M.K."/>
            <person name="Kema G."/>
            <person name="Klaubauf S."/>
            <person name="Lapidus A."/>
            <person name="Levasseur A."/>
            <person name="Lindquist E."/>
            <person name="Mehrabi R."/>
            <person name="Ohm R.A."/>
            <person name="Owen T.J."/>
            <person name="Salamov A."/>
            <person name="Schwelm A."/>
            <person name="Schijlen E."/>
            <person name="Sun H."/>
            <person name="van den Burg H.A."/>
            <person name="van Ham R.C.H.J."/>
            <person name="Zhang S."/>
            <person name="Goodwin S.B."/>
            <person name="Grigoriev I.V."/>
            <person name="Collemare J."/>
            <person name="Bradshaw R.E."/>
        </authorList>
    </citation>
    <scope>NUCLEOTIDE SEQUENCE [LARGE SCALE GENOMIC DNA]</scope>
    <source>
        <strain evidence="3">NZE10 / CBS 128990</strain>
    </source>
</reference>
<gene>
    <name evidence="2" type="ORF">DOTSEDRAFT_28916</name>
</gene>
<keyword evidence="1" id="KW-0732">Signal</keyword>
<sequence>MRLAAVFLGVLATVSYAGEVKLAGFHTEDDYRAGRRPYHNVRFYLEDTSAPVLGGYRPLHRCGVSWLEDGAPECWAKCSYSEEQFWTRVAPKTYQSAKNFSLDVMSLSGKVGQGTVKYVNDIHILEQSRFPLRDGVPLIKCRRLTW</sequence>
<evidence type="ECO:0000313" key="3">
    <source>
        <dbReference type="Proteomes" id="UP000016933"/>
    </source>
</evidence>